<feature type="transmembrane region" description="Helical" evidence="5">
    <location>
        <begin position="178"/>
        <end position="196"/>
    </location>
</feature>
<dbReference type="InterPro" id="IPR013525">
    <property type="entry name" value="ABC2_TM"/>
</dbReference>
<proteinExistence type="inferred from homology"/>
<keyword evidence="8" id="KW-1185">Reference proteome</keyword>
<evidence type="ECO:0000256" key="2">
    <source>
        <dbReference type="ARBA" id="ARBA00022692"/>
    </source>
</evidence>
<keyword evidence="3 5" id="KW-1133">Transmembrane helix</keyword>
<sequence>MKVQMQTVWAPAATTLLFLFIFTVALGRQGRIELGVPFADFLAPGLIMMAMLQNSFANTSSSVLIAKVQGTIIDILMPPLSAGELMIAFIGGAVTRAAAVGASIALAMMLAPNVHLHVSHVWAIVYFGVMGSAMLGLTGVLTGLWAEKFDHAATITNFVIQPLSLLSGTFYTIERLGGVWHMFSAVNPFFYLIDGFRYGLIGAADSNIAVGAAVIFAINTVLAVLTYVLLRRGYKLKA</sequence>
<reference evidence="8" key="1">
    <citation type="submission" date="2019-04" db="EMBL/GenBank/DDBJ databases">
        <title>Complete genome sequence of Sphingomonas sp. W1-2-3.</title>
        <authorList>
            <person name="Im W.T."/>
        </authorList>
    </citation>
    <scope>NUCLEOTIDE SEQUENCE [LARGE SCALE GENOMIC DNA]</scope>
    <source>
        <strain evidence="8">W1-2-3</strain>
    </source>
</reference>
<protein>
    <recommendedName>
        <fullName evidence="5">Transport permease protein</fullName>
    </recommendedName>
</protein>
<dbReference type="PROSITE" id="PS51012">
    <property type="entry name" value="ABC_TM2"/>
    <property type="match status" value="1"/>
</dbReference>
<dbReference type="PANTHER" id="PTHR43332">
    <property type="entry name" value="INNER MEMBRANE TRANSPORT PERMEASE YADH-RELATED"/>
    <property type="match status" value="1"/>
</dbReference>
<feature type="transmembrane region" description="Helical" evidence="5">
    <location>
        <begin position="152"/>
        <end position="171"/>
    </location>
</feature>
<feature type="transmembrane region" description="Helical" evidence="5">
    <location>
        <begin position="208"/>
        <end position="230"/>
    </location>
</feature>
<evidence type="ECO:0000259" key="6">
    <source>
        <dbReference type="PROSITE" id="PS51012"/>
    </source>
</evidence>
<dbReference type="Pfam" id="PF01061">
    <property type="entry name" value="ABC2_membrane"/>
    <property type="match status" value="1"/>
</dbReference>
<gene>
    <name evidence="7" type="ORF">E6W36_10135</name>
</gene>
<dbReference type="PANTHER" id="PTHR43332:SF1">
    <property type="entry name" value="TRANSPORT PERMEASE PROTEIN"/>
    <property type="match status" value="1"/>
</dbReference>
<dbReference type="AlphaFoldDB" id="A0A4D7C232"/>
<accession>A0A4D7C232</accession>
<dbReference type="InterPro" id="IPR052522">
    <property type="entry name" value="ABC-2_transport_permease"/>
</dbReference>
<dbReference type="PRINTS" id="PR00164">
    <property type="entry name" value="ABC2TRNSPORT"/>
</dbReference>
<feature type="transmembrane region" description="Helical" evidence="5">
    <location>
        <begin position="6"/>
        <end position="27"/>
    </location>
</feature>
<dbReference type="GO" id="GO:0140359">
    <property type="term" value="F:ABC-type transporter activity"/>
    <property type="evidence" value="ECO:0007669"/>
    <property type="project" value="InterPro"/>
</dbReference>
<name>A0A4D7C232_9SPHN</name>
<evidence type="ECO:0000256" key="1">
    <source>
        <dbReference type="ARBA" id="ARBA00004141"/>
    </source>
</evidence>
<feature type="transmembrane region" description="Helical" evidence="5">
    <location>
        <begin position="34"/>
        <end position="52"/>
    </location>
</feature>
<feature type="transmembrane region" description="Helical" evidence="5">
    <location>
        <begin position="85"/>
        <end position="111"/>
    </location>
</feature>
<evidence type="ECO:0000313" key="7">
    <source>
        <dbReference type="EMBL" id="QCI79764.1"/>
    </source>
</evidence>
<comment type="similarity">
    <text evidence="5">Belongs to the ABC-2 integral membrane protein family.</text>
</comment>
<dbReference type="InterPro" id="IPR000412">
    <property type="entry name" value="ABC_2_transport"/>
</dbReference>
<dbReference type="KEGG" id="hgn:E6W36_10135"/>
<keyword evidence="5" id="KW-0813">Transport</keyword>
<evidence type="ECO:0000256" key="5">
    <source>
        <dbReference type="RuleBase" id="RU361157"/>
    </source>
</evidence>
<evidence type="ECO:0000256" key="4">
    <source>
        <dbReference type="ARBA" id="ARBA00023136"/>
    </source>
</evidence>
<evidence type="ECO:0000313" key="8">
    <source>
        <dbReference type="Proteomes" id="UP000298714"/>
    </source>
</evidence>
<dbReference type="GO" id="GO:0043190">
    <property type="term" value="C:ATP-binding cassette (ABC) transporter complex"/>
    <property type="evidence" value="ECO:0007669"/>
    <property type="project" value="InterPro"/>
</dbReference>
<dbReference type="PIRSF" id="PIRSF006648">
    <property type="entry name" value="DrrB"/>
    <property type="match status" value="1"/>
</dbReference>
<dbReference type="EMBL" id="CP039704">
    <property type="protein sequence ID" value="QCI79764.1"/>
    <property type="molecule type" value="Genomic_DNA"/>
</dbReference>
<feature type="domain" description="ABC transmembrane type-2" evidence="6">
    <location>
        <begin position="2"/>
        <end position="233"/>
    </location>
</feature>
<keyword evidence="5" id="KW-1003">Cell membrane</keyword>
<dbReference type="Proteomes" id="UP000298714">
    <property type="component" value="Chromosome"/>
</dbReference>
<comment type="subcellular location">
    <subcellularLocation>
        <location evidence="5">Cell inner membrane</location>
        <topology evidence="5">Multi-pass membrane protein</topology>
    </subcellularLocation>
    <subcellularLocation>
        <location evidence="1">Membrane</location>
        <topology evidence="1">Multi-pass membrane protein</topology>
    </subcellularLocation>
</comment>
<organism evidence="7 8">
    <name type="scientific">Hankyongella ginsenosidimutans</name>
    <dbReference type="NCBI Taxonomy" id="1763828"/>
    <lineage>
        <taxon>Bacteria</taxon>
        <taxon>Pseudomonadati</taxon>
        <taxon>Pseudomonadota</taxon>
        <taxon>Alphaproteobacteria</taxon>
        <taxon>Sphingomonadales</taxon>
        <taxon>Sphingomonadaceae</taxon>
        <taxon>Hankyongella</taxon>
    </lineage>
</organism>
<keyword evidence="2 5" id="KW-0812">Transmembrane</keyword>
<dbReference type="InterPro" id="IPR047817">
    <property type="entry name" value="ABC2_TM_bact-type"/>
</dbReference>
<feature type="transmembrane region" description="Helical" evidence="5">
    <location>
        <begin position="123"/>
        <end position="146"/>
    </location>
</feature>
<evidence type="ECO:0000256" key="3">
    <source>
        <dbReference type="ARBA" id="ARBA00022989"/>
    </source>
</evidence>
<keyword evidence="4 5" id="KW-0472">Membrane</keyword>